<keyword evidence="1" id="KW-1133">Transmembrane helix</keyword>
<gene>
    <name evidence="2" type="ORF">FOZ63_001482</name>
</gene>
<accession>A0A7J6QCZ1</accession>
<sequence length="358" mass="39288">MSFAFLMSAIFTRERVGAVIGFFVYLAGLFISVPDYAAASTKNFMSLIPIVGFREGLGVVGYLEETYGGLTSDTTSVDYRNYSYAQAVAMNFVASVLWWILYYYVDQTNPFQVGFRRPYYFPFQKSYWLECFRDDRDADFLDEEKEDSDSGEGDAVPREAVDASKEALRKAGKCVEISKLCKNFKGPSGETVAAVRGVSMSMIAIMGRGELKCLGSSSFLKKCYGCGYVLSFVKKQDVDRGDATVLEFVKDRITDKSLIGQVKVLSSAGQELLVQVPFAAAKDFPALMDDLDAEIAGKSDTLKGLLVAYGVSVTNLEEVFLRVADPGAEERSEGATVVPGVLSMFLTHPSLPPGWGRL</sequence>
<feature type="transmembrane region" description="Helical" evidence="1">
    <location>
        <begin position="16"/>
        <end position="37"/>
    </location>
</feature>
<keyword evidence="3" id="KW-1185">Reference proteome</keyword>
<comment type="caution">
    <text evidence="2">The sequence shown here is derived from an EMBL/GenBank/DDBJ whole genome shotgun (WGS) entry which is preliminary data.</text>
</comment>
<dbReference type="GO" id="GO:0140359">
    <property type="term" value="F:ABC-type transporter activity"/>
    <property type="evidence" value="ECO:0007669"/>
    <property type="project" value="InterPro"/>
</dbReference>
<reference evidence="2 3" key="1">
    <citation type="submission" date="2020-04" db="EMBL/GenBank/DDBJ databases">
        <title>Perkinsus olseni comparative genomics.</title>
        <authorList>
            <person name="Bogema D.R."/>
        </authorList>
    </citation>
    <scope>NUCLEOTIDE SEQUENCE [LARGE SCALE GENOMIC DNA]</scope>
    <source>
        <strain evidence="2 3">ATCC PRA-207</strain>
    </source>
</reference>
<dbReference type="InterPro" id="IPR026082">
    <property type="entry name" value="ABCA"/>
</dbReference>
<keyword evidence="1" id="KW-0812">Transmembrane</keyword>
<evidence type="ECO:0000313" key="3">
    <source>
        <dbReference type="Proteomes" id="UP000553632"/>
    </source>
</evidence>
<dbReference type="GO" id="GO:0016020">
    <property type="term" value="C:membrane"/>
    <property type="evidence" value="ECO:0007669"/>
    <property type="project" value="InterPro"/>
</dbReference>
<name>A0A7J6QCZ1_PEROL</name>
<protein>
    <submittedName>
        <fullName evidence="2">Uncharacterized protein</fullName>
    </submittedName>
</protein>
<feature type="transmembrane region" description="Helical" evidence="1">
    <location>
        <begin position="83"/>
        <end position="105"/>
    </location>
</feature>
<feature type="non-terminal residue" evidence="2">
    <location>
        <position position="358"/>
    </location>
</feature>
<organism evidence="2 3">
    <name type="scientific">Perkinsus olseni</name>
    <name type="common">Perkinsus atlanticus</name>
    <dbReference type="NCBI Taxonomy" id="32597"/>
    <lineage>
        <taxon>Eukaryota</taxon>
        <taxon>Sar</taxon>
        <taxon>Alveolata</taxon>
        <taxon>Perkinsozoa</taxon>
        <taxon>Perkinsea</taxon>
        <taxon>Perkinsida</taxon>
        <taxon>Perkinsidae</taxon>
        <taxon>Perkinsus</taxon>
    </lineage>
</organism>
<dbReference type="Proteomes" id="UP000553632">
    <property type="component" value="Unassembled WGS sequence"/>
</dbReference>
<keyword evidence="1" id="KW-0472">Membrane</keyword>
<dbReference type="AlphaFoldDB" id="A0A7J6QCZ1"/>
<dbReference type="PANTHER" id="PTHR19229">
    <property type="entry name" value="ATP-BINDING CASSETTE TRANSPORTER SUBFAMILY A ABCA"/>
    <property type="match status" value="1"/>
</dbReference>
<proteinExistence type="predicted"/>
<dbReference type="EMBL" id="JABANO010034234">
    <property type="protein sequence ID" value="KAF4705490.1"/>
    <property type="molecule type" value="Genomic_DNA"/>
</dbReference>
<evidence type="ECO:0000256" key="1">
    <source>
        <dbReference type="SAM" id="Phobius"/>
    </source>
</evidence>
<evidence type="ECO:0000313" key="2">
    <source>
        <dbReference type="EMBL" id="KAF4705490.1"/>
    </source>
</evidence>